<sequence length="114" mass="13645">MGIHNDKVLLKEKINEIKQFEKDLQKIKSYFQISENQQNMSLQEFYETVNILDEDININNLNKKNNDSQSLRQLAIIINELKNQLEEKVQEENVDLDLNKINEFKDWIKKHKGE</sequence>
<evidence type="ECO:0000313" key="2">
    <source>
        <dbReference type="EMBL" id="TPE57353.1"/>
    </source>
</evidence>
<comment type="caution">
    <text evidence="2">The sequence shown here is derived from an EMBL/GenBank/DDBJ whole genome shotgun (WGS) entry which is preliminary data.</text>
</comment>
<dbReference type="EMBL" id="VFSS01000005">
    <property type="protein sequence ID" value="TPE57353.1"/>
    <property type="molecule type" value="Genomic_DNA"/>
</dbReference>
<gene>
    <name evidence="2" type="ORF">FJO69_01860</name>
</gene>
<evidence type="ECO:0000256" key="1">
    <source>
        <dbReference type="SAM" id="Coils"/>
    </source>
</evidence>
<name>A0A501XAG9_9BACT</name>
<keyword evidence="1" id="KW-0175">Coiled coil</keyword>
<dbReference type="RefSeq" id="WP_140781300.1">
    <property type="nucleotide sequence ID" value="NZ_VFSS01000005.1"/>
</dbReference>
<proteinExistence type="predicted"/>
<accession>A0A501XAG9</accession>
<feature type="coiled-coil region" evidence="1">
    <location>
        <begin position="71"/>
        <end position="102"/>
    </location>
</feature>
<evidence type="ECO:0000313" key="3">
    <source>
        <dbReference type="Proteomes" id="UP000319776"/>
    </source>
</evidence>
<dbReference type="Proteomes" id="UP000319776">
    <property type="component" value="Unassembled WGS sequence"/>
</dbReference>
<dbReference type="AlphaFoldDB" id="A0A501XAG9"/>
<protein>
    <submittedName>
        <fullName evidence="2">Uncharacterized protein</fullName>
    </submittedName>
</protein>
<reference evidence="2 3" key="1">
    <citation type="submission" date="2019-06" db="EMBL/GenBank/DDBJ databases">
        <title>Mycoplasma falconis type strain whole genome sequence.</title>
        <authorList>
            <person name="Spergser J."/>
        </authorList>
    </citation>
    <scope>NUCLEOTIDE SEQUENCE [LARGE SCALE GENOMIC DNA]</scope>
    <source>
        <strain evidence="2 3">ATCC 51372</strain>
    </source>
</reference>
<organism evidence="2 3">
    <name type="scientific">[Mycoplasma] falconis</name>
    <dbReference type="NCBI Taxonomy" id="92403"/>
    <lineage>
        <taxon>Bacteria</taxon>
        <taxon>Bacillati</taxon>
        <taxon>Mycoplasmatota</taxon>
        <taxon>Mycoplasmoidales</taxon>
        <taxon>Metamycoplasmataceae</taxon>
        <taxon>Metamycoplasma</taxon>
    </lineage>
</organism>
<keyword evidence="3" id="KW-1185">Reference proteome</keyword>